<dbReference type="EMBL" id="OBMT01000006">
    <property type="protein sequence ID" value="SOC08110.1"/>
    <property type="molecule type" value="Genomic_DNA"/>
</dbReference>
<sequence>MPTGLAESYRELSLIWGLAQDRILAPLAIVLALGLAVAIDPQIETLIKTTPAPAYQL</sequence>
<dbReference type="AlphaFoldDB" id="A0A285SL91"/>
<gene>
    <name evidence="1" type="ORF">SAMN05877831_106147</name>
</gene>
<reference evidence="2" key="1">
    <citation type="submission" date="2017-08" db="EMBL/GenBank/DDBJ databases">
        <authorList>
            <person name="Varghese N."/>
            <person name="Submissions S."/>
        </authorList>
    </citation>
    <scope>NUCLEOTIDE SEQUENCE [LARGE SCALE GENOMIC DNA]</scope>
    <source>
        <strain evidence="2">JA276</strain>
    </source>
</reference>
<proteinExistence type="predicted"/>
<name>A0A285SL91_9RHOB</name>
<dbReference type="RefSeq" id="WP_176518616.1">
    <property type="nucleotide sequence ID" value="NZ_OBMT01000006.1"/>
</dbReference>
<evidence type="ECO:0000313" key="2">
    <source>
        <dbReference type="Proteomes" id="UP000219111"/>
    </source>
</evidence>
<accession>A0A285SL91</accession>
<organism evidence="1 2">
    <name type="scientific">Rhodobacter maris</name>
    <dbReference type="NCBI Taxonomy" id="446682"/>
    <lineage>
        <taxon>Bacteria</taxon>
        <taxon>Pseudomonadati</taxon>
        <taxon>Pseudomonadota</taxon>
        <taxon>Alphaproteobacteria</taxon>
        <taxon>Rhodobacterales</taxon>
        <taxon>Rhodobacter group</taxon>
        <taxon>Rhodobacter</taxon>
    </lineage>
</organism>
<protein>
    <submittedName>
        <fullName evidence="1">Uncharacterized protein</fullName>
    </submittedName>
</protein>
<dbReference type="Proteomes" id="UP000219111">
    <property type="component" value="Unassembled WGS sequence"/>
</dbReference>
<evidence type="ECO:0000313" key="1">
    <source>
        <dbReference type="EMBL" id="SOC08110.1"/>
    </source>
</evidence>
<keyword evidence="2" id="KW-1185">Reference proteome</keyword>